<keyword evidence="1" id="KW-0812">Transmembrane</keyword>
<accession>A0ABY2P775</accession>
<dbReference type="InterPro" id="IPR025238">
    <property type="entry name" value="DUF4184"/>
</dbReference>
<name>A0ABY2P775_9ACTN</name>
<gene>
    <name evidence="2" type="ORF">E5Z02_29040</name>
</gene>
<evidence type="ECO:0000256" key="1">
    <source>
        <dbReference type="SAM" id="Phobius"/>
    </source>
</evidence>
<sequence length="206" mass="22028">MPFTLSHAAAVLPAVRRNGTGRLGLFPSALIAGSFAPDVTYFADTLLPGAMEFGHVTHTLLGVVTVNVLIAAVLVAVWAALREPLVALVPVRVRGRVHAFVRGRRWTRETFGPSAWLWFAGSAALGAATHVVWDAFTHHSRWGTELLPFLNRSAGGFPLYQFAQYGSSALALVVLGWFVATGLRRAVAAPVPEALPVLGRGERRGA</sequence>
<feature type="transmembrane region" description="Helical" evidence="1">
    <location>
        <begin position="115"/>
        <end position="136"/>
    </location>
</feature>
<dbReference type="Proteomes" id="UP000306274">
    <property type="component" value="Unassembled WGS sequence"/>
</dbReference>
<feature type="transmembrane region" description="Helical" evidence="1">
    <location>
        <begin position="59"/>
        <end position="81"/>
    </location>
</feature>
<proteinExistence type="predicted"/>
<comment type="caution">
    <text evidence="2">The sequence shown here is derived from an EMBL/GenBank/DDBJ whole genome shotgun (WGS) entry which is preliminary data.</text>
</comment>
<feature type="non-terminal residue" evidence="2">
    <location>
        <position position="206"/>
    </location>
</feature>
<dbReference type="Pfam" id="PF13803">
    <property type="entry name" value="DUF4184"/>
    <property type="match status" value="1"/>
</dbReference>
<feature type="transmembrane region" description="Helical" evidence="1">
    <location>
        <begin position="157"/>
        <end position="180"/>
    </location>
</feature>
<feature type="transmembrane region" description="Helical" evidence="1">
    <location>
        <begin position="27"/>
        <end position="47"/>
    </location>
</feature>
<keyword evidence="1" id="KW-0472">Membrane</keyword>
<evidence type="ECO:0000313" key="3">
    <source>
        <dbReference type="Proteomes" id="UP000306274"/>
    </source>
</evidence>
<dbReference type="EMBL" id="SRZK01000445">
    <property type="protein sequence ID" value="TGZ02106.1"/>
    <property type="molecule type" value="Genomic_DNA"/>
</dbReference>
<keyword evidence="1" id="KW-1133">Transmembrane helix</keyword>
<evidence type="ECO:0000313" key="2">
    <source>
        <dbReference type="EMBL" id="TGZ02106.1"/>
    </source>
</evidence>
<keyword evidence="3" id="KW-1185">Reference proteome</keyword>
<reference evidence="2 3" key="1">
    <citation type="submission" date="2019-04" db="EMBL/GenBank/DDBJ databases">
        <title>Streptomyces rhizosphaericola sp. nov., an actinobacterium isolated from the wheat rhizosphere.</title>
        <authorList>
            <person name="Vargas Hoyos H.A."/>
            <person name="Santos S.N."/>
            <person name="Genuario D.B."/>
            <person name="Melo I.S."/>
            <person name="Da Silva L.J."/>
            <person name="Da Silva F.S.P."/>
            <person name="Zucchi T.D."/>
        </authorList>
    </citation>
    <scope>NUCLEOTIDE SEQUENCE [LARGE SCALE GENOMIC DNA]</scope>
    <source>
        <strain evidence="2 3">1AS2c</strain>
    </source>
</reference>
<protein>
    <submittedName>
        <fullName evidence="2">DUF4184 family protein</fullName>
    </submittedName>
</protein>
<organism evidence="2 3">
    <name type="scientific">Streptomyces rhizosphaericola</name>
    <dbReference type="NCBI Taxonomy" id="2564098"/>
    <lineage>
        <taxon>Bacteria</taxon>
        <taxon>Bacillati</taxon>
        <taxon>Actinomycetota</taxon>
        <taxon>Actinomycetes</taxon>
        <taxon>Kitasatosporales</taxon>
        <taxon>Streptomycetaceae</taxon>
        <taxon>Streptomyces</taxon>
    </lineage>
</organism>
<dbReference type="RefSeq" id="WP_136017424.1">
    <property type="nucleotide sequence ID" value="NZ_SRZK01000445.1"/>
</dbReference>